<comment type="caution">
    <text evidence="1">The sequence shown here is derived from an EMBL/GenBank/DDBJ whole genome shotgun (WGS) entry which is preliminary data.</text>
</comment>
<accession>A0ABQ4L316</accession>
<protein>
    <submittedName>
        <fullName evidence="1">Uncharacterized protein</fullName>
    </submittedName>
</protein>
<sequence>MKGENDLINLKMYIDGEWRDSSNQVVRDIIILQMEKSLPWLRKELWRMRK</sequence>
<name>A0ABQ4L316_SIMTE</name>
<gene>
    <name evidence="1" type="ORF">J6TS1_42520</name>
</gene>
<proteinExistence type="predicted"/>
<dbReference type="Proteomes" id="UP000680670">
    <property type="component" value="Unassembled WGS sequence"/>
</dbReference>
<keyword evidence="2" id="KW-1185">Reference proteome</keyword>
<reference evidence="1 2" key="1">
    <citation type="submission" date="2021-03" db="EMBL/GenBank/DDBJ databases">
        <title>Antimicrobial resistance genes in bacteria isolated from Japanese honey, and their potential for conferring macrolide and lincosamide resistance in the American foulbrood pathogen Paenibacillus larvae.</title>
        <authorList>
            <person name="Okamoto M."/>
            <person name="Kumagai M."/>
            <person name="Kanamori H."/>
            <person name="Takamatsu D."/>
        </authorList>
    </citation>
    <scope>NUCLEOTIDE SEQUENCE [LARGE SCALE GENOMIC DNA]</scope>
    <source>
        <strain evidence="1 2">J6TS1</strain>
    </source>
</reference>
<evidence type="ECO:0000313" key="2">
    <source>
        <dbReference type="Proteomes" id="UP000680670"/>
    </source>
</evidence>
<organism evidence="1 2">
    <name type="scientific">Siminovitchia terrae</name>
    <name type="common">Bacillus terrae</name>
    <dbReference type="NCBI Taxonomy" id="1914933"/>
    <lineage>
        <taxon>Bacteria</taxon>
        <taxon>Bacillati</taxon>
        <taxon>Bacillota</taxon>
        <taxon>Bacilli</taxon>
        <taxon>Bacillales</taxon>
        <taxon>Bacillaceae</taxon>
        <taxon>Siminovitchia</taxon>
    </lineage>
</organism>
<dbReference type="EMBL" id="BORJ01000014">
    <property type="protein sequence ID" value="GIN98382.1"/>
    <property type="molecule type" value="Genomic_DNA"/>
</dbReference>
<evidence type="ECO:0000313" key="1">
    <source>
        <dbReference type="EMBL" id="GIN98382.1"/>
    </source>
</evidence>